<dbReference type="Pfam" id="PF01565">
    <property type="entry name" value="FAD_binding_4"/>
    <property type="match status" value="1"/>
</dbReference>
<evidence type="ECO:0000256" key="10">
    <source>
        <dbReference type="ARBA" id="ARBA00023002"/>
    </source>
</evidence>
<comment type="caution">
    <text evidence="15">The sequence shown here is derived from an EMBL/GenBank/DDBJ whole genome shotgun (WGS) entry which is preliminary data.</text>
</comment>
<dbReference type="EC" id="1.1.3.37" evidence="6 13"/>
<dbReference type="InterPro" id="IPR036318">
    <property type="entry name" value="FAD-bd_PCMH-like_sf"/>
</dbReference>
<evidence type="ECO:0000256" key="13">
    <source>
        <dbReference type="RuleBase" id="RU367158"/>
    </source>
</evidence>
<dbReference type="PANTHER" id="PTHR43762">
    <property type="entry name" value="L-GULONOLACTONE OXIDASE"/>
    <property type="match status" value="1"/>
</dbReference>
<evidence type="ECO:0000256" key="1">
    <source>
        <dbReference type="ARBA" id="ARBA00001974"/>
    </source>
</evidence>
<keyword evidence="8" id="KW-0060">Ascorbate biosynthesis</keyword>
<dbReference type="InterPro" id="IPR016169">
    <property type="entry name" value="FAD-bd_PCMH_sub2"/>
</dbReference>
<dbReference type="InterPro" id="IPR016166">
    <property type="entry name" value="FAD-bd_PCMH"/>
</dbReference>
<proteinExistence type="inferred from homology"/>
<evidence type="ECO:0000256" key="2">
    <source>
        <dbReference type="ARBA" id="ARBA00004370"/>
    </source>
</evidence>
<reference evidence="15 16" key="1">
    <citation type="submission" date="2023-09" db="EMBL/GenBank/DDBJ databases">
        <title>Pangenome analysis of Batrachochytrium dendrobatidis and related Chytrids.</title>
        <authorList>
            <person name="Yacoub M.N."/>
            <person name="Stajich J.E."/>
            <person name="James T.Y."/>
        </authorList>
    </citation>
    <scope>NUCLEOTIDE SEQUENCE [LARGE SCALE GENOMIC DNA]</scope>
    <source>
        <strain evidence="15 16">JEL0888</strain>
    </source>
</reference>
<evidence type="ECO:0000256" key="7">
    <source>
        <dbReference type="ARBA" id="ARBA00022630"/>
    </source>
</evidence>
<comment type="catalytic activity">
    <reaction evidence="13">
        <text>D-arabinono-1,4-lactone + O2 = dehydro-D-arabinono-1,4-lactone + H2O2 + H(+)</text>
        <dbReference type="Rhea" id="RHEA:23756"/>
        <dbReference type="ChEBI" id="CHEBI:15378"/>
        <dbReference type="ChEBI" id="CHEBI:15379"/>
        <dbReference type="ChEBI" id="CHEBI:16240"/>
        <dbReference type="ChEBI" id="CHEBI:16292"/>
        <dbReference type="ChEBI" id="CHEBI:58277"/>
        <dbReference type="EC" id="1.1.3.37"/>
    </reaction>
</comment>
<sequence length="447" mass="50075">MLVVDNQVFQNWAKTFSCRPEQYVLAQSEADVVEAVAAARKAGRRVRVVGSGHSPSDIACTTGTMININALNRVVKVDSDARQVTVEAGTTLQQLNELLDRLGWAMPNLGSISEQTIAGAISTGTHGTGIEFGALATAIVDLRLVTASGEVLALSRTSSPDVFLAALCSLGCLGVITQVTIQAVPAFQIRAEQAPISFADMIANFESLVRSADHVRFWWFPHTDNCIVWKGTRTSDPPQPSKINWLRDIFLGVHVYELSLYMSTLVPQLVPAINQRYFQRFFNKQLTTTDKSFKIFNFDCLFSQYVTEWAVEWSKAPEALSRLKKFIEDNPEVVAHSPVEIRFVKRDDIHLSMSSGYDTCFIGIIMYRPYGKDVTKEKYWAGYEKIMEDLGGRPHWAKAHRLGPQELRKLYPKFDSFCAIRAKLDPDNVFVNDYIDRHLVSGLKAKL</sequence>
<evidence type="ECO:0000256" key="11">
    <source>
        <dbReference type="ARBA" id="ARBA00023136"/>
    </source>
</evidence>
<evidence type="ECO:0000313" key="15">
    <source>
        <dbReference type="EMBL" id="KAL2913557.1"/>
    </source>
</evidence>
<dbReference type="InterPro" id="IPR006093">
    <property type="entry name" value="Oxy_OxRdtase_FAD_BS"/>
</dbReference>
<evidence type="ECO:0000259" key="14">
    <source>
        <dbReference type="PROSITE" id="PS51387"/>
    </source>
</evidence>
<dbReference type="NCBIfam" id="TIGR01678">
    <property type="entry name" value="FAD_lactone_ox"/>
    <property type="match status" value="1"/>
</dbReference>
<dbReference type="InterPro" id="IPR010031">
    <property type="entry name" value="FAD_lactone_oxidase-like"/>
</dbReference>
<dbReference type="Gene3D" id="3.30.70.2520">
    <property type="match status" value="1"/>
</dbReference>
<accession>A0ABR4N1Z1</accession>
<dbReference type="InterPro" id="IPR006094">
    <property type="entry name" value="Oxid_FAD_bind_N"/>
</dbReference>
<evidence type="ECO:0000256" key="8">
    <source>
        <dbReference type="ARBA" id="ARBA00022644"/>
    </source>
</evidence>
<evidence type="ECO:0000256" key="6">
    <source>
        <dbReference type="ARBA" id="ARBA00013136"/>
    </source>
</evidence>
<dbReference type="PANTHER" id="PTHR43762:SF1">
    <property type="entry name" value="D-ARABINONO-1,4-LACTONE OXIDASE"/>
    <property type="match status" value="1"/>
</dbReference>
<organism evidence="15 16">
    <name type="scientific">Polyrhizophydium stewartii</name>
    <dbReference type="NCBI Taxonomy" id="2732419"/>
    <lineage>
        <taxon>Eukaryota</taxon>
        <taxon>Fungi</taxon>
        <taxon>Fungi incertae sedis</taxon>
        <taxon>Chytridiomycota</taxon>
        <taxon>Chytridiomycota incertae sedis</taxon>
        <taxon>Chytridiomycetes</taxon>
        <taxon>Rhizophydiales</taxon>
        <taxon>Rhizophydiales incertae sedis</taxon>
        <taxon>Polyrhizophydium</taxon>
    </lineage>
</organism>
<dbReference type="InterPro" id="IPR030654">
    <property type="entry name" value="Sugar_lactone_oxidase"/>
</dbReference>
<dbReference type="Gene3D" id="1.10.45.10">
    <property type="entry name" value="Vanillyl-alcohol Oxidase, Chain A, domain 4"/>
    <property type="match status" value="1"/>
</dbReference>
<evidence type="ECO:0000256" key="12">
    <source>
        <dbReference type="ARBA" id="ARBA00033418"/>
    </source>
</evidence>
<dbReference type="Gene3D" id="3.30.465.10">
    <property type="match status" value="1"/>
</dbReference>
<gene>
    <name evidence="15" type="primary">ALO1</name>
    <name evidence="15" type="ORF">HK105_207017</name>
</gene>
<dbReference type="Gene3D" id="3.30.43.10">
    <property type="entry name" value="Uridine Diphospho-n-acetylenolpyruvylglucosamine Reductase, domain 2"/>
    <property type="match status" value="1"/>
</dbReference>
<comment type="similarity">
    <text evidence="5 13">Belongs to the oxygen-dependent FAD-linked oxidoreductase family.</text>
</comment>
<keyword evidence="9 13" id="KW-0274">FAD</keyword>
<evidence type="ECO:0000256" key="3">
    <source>
        <dbReference type="ARBA" id="ARBA00005083"/>
    </source>
</evidence>
<dbReference type="PIRSF" id="PIRSF000136">
    <property type="entry name" value="LGO_GLO"/>
    <property type="match status" value="1"/>
</dbReference>
<comment type="pathway">
    <text evidence="3 13">Cofactor biosynthesis; D-erythroascorbate biosynthesis; dehydro-D-arabinono-1,4-lactone from D-arabinose: step 2/2.</text>
</comment>
<dbReference type="NCBIfam" id="TIGR01679">
    <property type="entry name" value="bact_FAD_ox"/>
    <property type="match status" value="1"/>
</dbReference>
<comment type="pathway">
    <text evidence="4">Cofactor biosynthesis; L-ascorbate biosynthesis.</text>
</comment>
<dbReference type="PROSITE" id="PS00862">
    <property type="entry name" value="OX2_COVAL_FAD"/>
    <property type="match status" value="1"/>
</dbReference>
<keyword evidence="7 13" id="KW-0285">Flavoprotein</keyword>
<name>A0ABR4N1Z1_9FUNG</name>
<keyword evidence="13" id="KW-0496">Mitochondrion</keyword>
<evidence type="ECO:0000313" key="16">
    <source>
        <dbReference type="Proteomes" id="UP001527925"/>
    </source>
</evidence>
<dbReference type="InterPro" id="IPR016167">
    <property type="entry name" value="FAD-bd_PCMH_sub1"/>
</dbReference>
<keyword evidence="10 13" id="KW-0560">Oxidoreductase</keyword>
<comment type="subcellular location">
    <subcellularLocation>
        <location evidence="2">Membrane</location>
    </subcellularLocation>
    <subcellularLocation>
        <location evidence="13">Mitochondrion membrane</location>
    </subcellularLocation>
</comment>
<protein>
    <recommendedName>
        <fullName evidence="6 13">D-arabinono-1,4-lactone oxidase</fullName>
        <shortName evidence="13">ALO</shortName>
        <ecNumber evidence="6 13">1.1.3.37</ecNumber>
    </recommendedName>
    <alternativeName>
        <fullName evidence="12 13">L-galactono-gamma-lactone oxidase</fullName>
    </alternativeName>
</protein>
<evidence type="ECO:0000256" key="4">
    <source>
        <dbReference type="ARBA" id="ARBA00005147"/>
    </source>
</evidence>
<keyword evidence="16" id="KW-1185">Reference proteome</keyword>
<dbReference type="Proteomes" id="UP001527925">
    <property type="component" value="Unassembled WGS sequence"/>
</dbReference>
<dbReference type="EMBL" id="JADGIZ020000045">
    <property type="protein sequence ID" value="KAL2913557.1"/>
    <property type="molecule type" value="Genomic_DNA"/>
</dbReference>
<dbReference type="InterPro" id="IPR007173">
    <property type="entry name" value="ALO_C"/>
</dbReference>
<dbReference type="PROSITE" id="PS51387">
    <property type="entry name" value="FAD_PCMH"/>
    <property type="match status" value="1"/>
</dbReference>
<evidence type="ECO:0000256" key="9">
    <source>
        <dbReference type="ARBA" id="ARBA00022827"/>
    </source>
</evidence>
<dbReference type="InterPro" id="IPR016171">
    <property type="entry name" value="Vanillyl_alc_oxidase_C-sub2"/>
</dbReference>
<feature type="domain" description="FAD-binding PCMH-type" evidence="14">
    <location>
        <begin position="16"/>
        <end position="186"/>
    </location>
</feature>
<comment type="cofactor">
    <cofactor evidence="1 13">
        <name>FAD</name>
        <dbReference type="ChEBI" id="CHEBI:57692"/>
    </cofactor>
</comment>
<evidence type="ECO:0000256" key="5">
    <source>
        <dbReference type="ARBA" id="ARBA00005466"/>
    </source>
</evidence>
<dbReference type="Pfam" id="PF04030">
    <property type="entry name" value="ALO"/>
    <property type="match status" value="1"/>
</dbReference>
<keyword evidence="11" id="KW-0472">Membrane</keyword>
<dbReference type="SUPFAM" id="SSF56176">
    <property type="entry name" value="FAD-binding/transporter-associated domain-like"/>
    <property type="match status" value="1"/>
</dbReference>